<evidence type="ECO:0000313" key="3">
    <source>
        <dbReference type="EMBL" id="UOQ57352.1"/>
    </source>
</evidence>
<dbReference type="Pfam" id="PF24696">
    <property type="entry name" value="UGSC"/>
    <property type="match status" value="1"/>
</dbReference>
<organism evidence="3 4">
    <name type="scientific">Leucobacter allii</name>
    <dbReference type="NCBI Taxonomy" id="2932247"/>
    <lineage>
        <taxon>Bacteria</taxon>
        <taxon>Bacillati</taxon>
        <taxon>Actinomycetota</taxon>
        <taxon>Actinomycetes</taxon>
        <taxon>Micrococcales</taxon>
        <taxon>Microbacteriaceae</taxon>
        <taxon>Leucobacter</taxon>
    </lineage>
</organism>
<dbReference type="InterPro" id="IPR057767">
    <property type="entry name" value="UGSC-like_dom"/>
</dbReference>
<name>A0ABY4FM40_9MICO</name>
<dbReference type="NCBIfam" id="NF041046">
    <property type="entry name" value="UGSC_fam"/>
    <property type="match status" value="1"/>
</dbReference>
<feature type="domain" description="UGSC-like" evidence="2">
    <location>
        <begin position="5"/>
        <end position="176"/>
    </location>
</feature>
<dbReference type="InterPro" id="IPR049831">
    <property type="entry name" value="UGSC_seleno"/>
</dbReference>
<evidence type="ECO:0000313" key="4">
    <source>
        <dbReference type="Proteomes" id="UP000831786"/>
    </source>
</evidence>
<reference evidence="3 4" key="1">
    <citation type="submission" date="2022-04" db="EMBL/GenBank/DDBJ databases">
        <title>Leucobacter sp. isolated from rhizosphere of garlic.</title>
        <authorList>
            <person name="Won M."/>
            <person name="Lee C.-M."/>
            <person name="Woen H.-Y."/>
            <person name="Kwon S.-W."/>
        </authorList>
    </citation>
    <scope>NUCLEOTIDE SEQUENCE [LARGE SCALE GENOMIC DNA]</scope>
    <source>
        <strain evidence="3 4">H21R-40</strain>
    </source>
</reference>
<protein>
    <recommendedName>
        <fullName evidence="2">UGSC-like domain-containing protein</fullName>
    </recommendedName>
</protein>
<feature type="region of interest" description="Disordered" evidence="1">
    <location>
        <begin position="1"/>
        <end position="26"/>
    </location>
</feature>
<gene>
    <name evidence="3" type="ORF">MUN78_00470</name>
</gene>
<keyword evidence="4" id="KW-1185">Reference proteome</keyword>
<dbReference type="Proteomes" id="UP000831786">
    <property type="component" value="Chromosome"/>
</dbReference>
<sequence>MSNPILDPTGRSRRAPHGADAPRPRLSSLQGARIGLLDNTKHNAGLFLERVAARLRADYGAEVALVEVKRNFSVPLEQEVIDRFAERCDAVIGGVGDCGSCSAAAVTDGIAFQRAGLPAAVVLTDAFAATGSTMARLQGMPDYTWVTTGHPVAVLTPEEVDERARAAVPGIVAALETGAVA</sequence>
<proteinExistence type="predicted"/>
<dbReference type="EMBL" id="CP095045">
    <property type="protein sequence ID" value="UOQ57352.1"/>
    <property type="molecule type" value="Genomic_DNA"/>
</dbReference>
<evidence type="ECO:0000256" key="1">
    <source>
        <dbReference type="SAM" id="MobiDB-lite"/>
    </source>
</evidence>
<dbReference type="RefSeq" id="WP_244728078.1">
    <property type="nucleotide sequence ID" value="NZ_CP095045.1"/>
</dbReference>
<evidence type="ECO:0000259" key="2">
    <source>
        <dbReference type="Pfam" id="PF24696"/>
    </source>
</evidence>
<accession>A0ABY4FM40</accession>